<reference evidence="1 2" key="1">
    <citation type="submission" date="2023-03" db="EMBL/GenBank/DDBJ databases">
        <authorList>
            <person name="Pearce D."/>
        </authorList>
    </citation>
    <scope>NUCLEOTIDE SEQUENCE [LARGE SCALE GENOMIC DNA]</scope>
    <source>
        <strain evidence="1">Msz</strain>
    </source>
</reference>
<protein>
    <recommendedName>
        <fullName evidence="3">Transposase</fullName>
    </recommendedName>
</protein>
<sequence length="62" mass="7271">MLWGNPLFSVRPCAAKIRKLQYCGRFGLRLEYNRSEPSQKTLYSGVYGKDFAPWLRRWLCAA</sequence>
<name>A0ABM9I8L7_9GAMM</name>
<evidence type="ECO:0000313" key="2">
    <source>
        <dbReference type="Proteomes" id="UP001162030"/>
    </source>
</evidence>
<dbReference type="Proteomes" id="UP001162030">
    <property type="component" value="Chromosome"/>
</dbReference>
<evidence type="ECO:0000313" key="1">
    <source>
        <dbReference type="EMBL" id="CAI8960293.1"/>
    </source>
</evidence>
<proteinExistence type="predicted"/>
<organism evidence="1 2">
    <name type="scientific">Methylocaldum szegediense</name>
    <dbReference type="NCBI Taxonomy" id="73780"/>
    <lineage>
        <taxon>Bacteria</taxon>
        <taxon>Pseudomonadati</taxon>
        <taxon>Pseudomonadota</taxon>
        <taxon>Gammaproteobacteria</taxon>
        <taxon>Methylococcales</taxon>
        <taxon>Methylococcaceae</taxon>
        <taxon>Methylocaldum</taxon>
    </lineage>
</organism>
<accession>A0ABM9I8L7</accession>
<gene>
    <name evidence="1" type="ORF">MSZNOR_4645</name>
</gene>
<keyword evidence="2" id="KW-1185">Reference proteome</keyword>
<dbReference type="EMBL" id="OX458333">
    <property type="protein sequence ID" value="CAI8960293.1"/>
    <property type="molecule type" value="Genomic_DNA"/>
</dbReference>
<evidence type="ECO:0008006" key="3">
    <source>
        <dbReference type="Google" id="ProtNLM"/>
    </source>
</evidence>